<feature type="region of interest" description="Disordered" evidence="1">
    <location>
        <begin position="159"/>
        <end position="189"/>
    </location>
</feature>
<reference evidence="2" key="1">
    <citation type="submission" date="2018-05" db="EMBL/GenBank/DDBJ databases">
        <title>Draft genome of Mucuna pruriens seed.</title>
        <authorList>
            <person name="Nnadi N.E."/>
            <person name="Vos R."/>
            <person name="Hasami M.H."/>
            <person name="Devisetty U.K."/>
            <person name="Aguiy J.C."/>
        </authorList>
    </citation>
    <scope>NUCLEOTIDE SEQUENCE [LARGE SCALE GENOMIC DNA]</scope>
    <source>
        <strain evidence="2">JCA_2017</strain>
    </source>
</reference>
<evidence type="ECO:0000313" key="3">
    <source>
        <dbReference type="Proteomes" id="UP000257109"/>
    </source>
</evidence>
<evidence type="ECO:0000256" key="1">
    <source>
        <dbReference type="SAM" id="MobiDB-lite"/>
    </source>
</evidence>
<gene>
    <name evidence="2" type="ORF">CR513_05927</name>
</gene>
<name>A0A371I3R0_MUCPR</name>
<sequence>MNSINHGVYVRGTNGQLEFDFYGNLSNIIQLVYNGFPIMKLVLFKCGWFDNTSNIGTNAHNQYEIIKVRGNEDIIKHMTHSYLHNKLNKFITQHILRDIMTKVRSRIVNNTLPQIEQEAPYQDDDFVGLQVVLHIDPNVINESLADIDGGGEEVDTQLLDQTKFDEPNEDEYIITESESESDFNDTDTS</sequence>
<comment type="caution">
    <text evidence="2">The sequence shown here is derived from an EMBL/GenBank/DDBJ whole genome shotgun (WGS) entry which is preliminary data.</text>
</comment>
<feature type="compositionally biased region" description="Acidic residues" evidence="1">
    <location>
        <begin position="167"/>
        <end position="189"/>
    </location>
</feature>
<dbReference type="Proteomes" id="UP000257109">
    <property type="component" value="Unassembled WGS sequence"/>
</dbReference>
<feature type="non-terminal residue" evidence="2">
    <location>
        <position position="1"/>
    </location>
</feature>
<protein>
    <recommendedName>
        <fullName evidence="4">DUF4216 domain-containing protein</fullName>
    </recommendedName>
</protein>
<evidence type="ECO:0008006" key="4">
    <source>
        <dbReference type="Google" id="ProtNLM"/>
    </source>
</evidence>
<proteinExistence type="predicted"/>
<dbReference type="EMBL" id="QJKJ01000993">
    <property type="protein sequence ID" value="RDY09676.1"/>
    <property type="molecule type" value="Genomic_DNA"/>
</dbReference>
<organism evidence="2 3">
    <name type="scientific">Mucuna pruriens</name>
    <name type="common">Velvet bean</name>
    <name type="synonym">Dolichos pruriens</name>
    <dbReference type="NCBI Taxonomy" id="157652"/>
    <lineage>
        <taxon>Eukaryota</taxon>
        <taxon>Viridiplantae</taxon>
        <taxon>Streptophyta</taxon>
        <taxon>Embryophyta</taxon>
        <taxon>Tracheophyta</taxon>
        <taxon>Spermatophyta</taxon>
        <taxon>Magnoliopsida</taxon>
        <taxon>eudicotyledons</taxon>
        <taxon>Gunneridae</taxon>
        <taxon>Pentapetalae</taxon>
        <taxon>rosids</taxon>
        <taxon>fabids</taxon>
        <taxon>Fabales</taxon>
        <taxon>Fabaceae</taxon>
        <taxon>Papilionoideae</taxon>
        <taxon>50 kb inversion clade</taxon>
        <taxon>NPAAA clade</taxon>
        <taxon>indigoferoid/millettioid clade</taxon>
        <taxon>Phaseoleae</taxon>
        <taxon>Mucuna</taxon>
    </lineage>
</organism>
<dbReference type="OrthoDB" id="1100107at2759"/>
<accession>A0A371I3R0</accession>
<evidence type="ECO:0000313" key="2">
    <source>
        <dbReference type="EMBL" id="RDY09676.1"/>
    </source>
</evidence>
<keyword evidence="3" id="KW-1185">Reference proteome</keyword>
<dbReference type="AlphaFoldDB" id="A0A371I3R0"/>